<keyword evidence="6" id="KW-0645">Protease</keyword>
<keyword evidence="6" id="KW-0833">Ubl conjugation pathway</keyword>
<dbReference type="GO" id="GO:0008270">
    <property type="term" value="F:zinc ion binding"/>
    <property type="evidence" value="ECO:0007669"/>
    <property type="project" value="UniProtKB-KW"/>
</dbReference>
<keyword evidence="6" id="KW-0378">Hydrolase</keyword>
<dbReference type="InterPro" id="IPR038765">
    <property type="entry name" value="Papain-like_cys_pep_sf"/>
</dbReference>
<evidence type="ECO:0000256" key="7">
    <source>
        <dbReference type="SAM" id="MobiDB-lite"/>
    </source>
</evidence>
<keyword evidence="6" id="KW-0788">Thiol protease</keyword>
<dbReference type="GO" id="GO:0004843">
    <property type="term" value="F:cysteine-type deubiquitinase activity"/>
    <property type="evidence" value="ECO:0007669"/>
    <property type="project" value="UniProtKB-UniRule"/>
</dbReference>
<dbReference type="AlphaFoldDB" id="A0AAW1IRA9"/>
<evidence type="ECO:0000256" key="5">
    <source>
        <dbReference type="PROSITE-ProRule" id="PRU00502"/>
    </source>
</evidence>
<evidence type="ECO:0000256" key="4">
    <source>
        <dbReference type="ARBA" id="ARBA00022833"/>
    </source>
</evidence>
<organism evidence="10 11">
    <name type="scientific">Popillia japonica</name>
    <name type="common">Japanese beetle</name>
    <dbReference type="NCBI Taxonomy" id="7064"/>
    <lineage>
        <taxon>Eukaryota</taxon>
        <taxon>Metazoa</taxon>
        <taxon>Ecdysozoa</taxon>
        <taxon>Arthropoda</taxon>
        <taxon>Hexapoda</taxon>
        <taxon>Insecta</taxon>
        <taxon>Pterygota</taxon>
        <taxon>Neoptera</taxon>
        <taxon>Endopterygota</taxon>
        <taxon>Coleoptera</taxon>
        <taxon>Polyphaga</taxon>
        <taxon>Scarabaeiformia</taxon>
        <taxon>Scarabaeidae</taxon>
        <taxon>Rutelinae</taxon>
        <taxon>Popillia</taxon>
    </lineage>
</organism>
<keyword evidence="2" id="KW-0479">Metal-binding</keyword>
<name>A0AAW1IRA9_POPJA</name>
<evidence type="ECO:0000313" key="10">
    <source>
        <dbReference type="EMBL" id="KAK9692541.1"/>
    </source>
</evidence>
<dbReference type="SUPFAM" id="SSF57850">
    <property type="entry name" value="RING/U-box"/>
    <property type="match status" value="1"/>
</dbReference>
<feature type="region of interest" description="Disordered" evidence="7">
    <location>
        <begin position="1"/>
        <end position="22"/>
    </location>
</feature>
<dbReference type="PROSITE" id="PS50235">
    <property type="entry name" value="USP_3"/>
    <property type="match status" value="1"/>
</dbReference>
<dbReference type="InterPro" id="IPR050164">
    <property type="entry name" value="Peptidase_C19"/>
</dbReference>
<evidence type="ECO:0000256" key="3">
    <source>
        <dbReference type="ARBA" id="ARBA00022771"/>
    </source>
</evidence>
<evidence type="ECO:0000256" key="1">
    <source>
        <dbReference type="ARBA" id="ARBA00009085"/>
    </source>
</evidence>
<evidence type="ECO:0000256" key="2">
    <source>
        <dbReference type="ARBA" id="ARBA00022723"/>
    </source>
</evidence>
<dbReference type="PROSITE" id="PS00972">
    <property type="entry name" value="USP_1"/>
    <property type="match status" value="1"/>
</dbReference>
<keyword evidence="3 5" id="KW-0863">Zinc-finger</keyword>
<dbReference type="PANTHER" id="PTHR24006">
    <property type="entry name" value="UBIQUITIN CARBOXYL-TERMINAL HYDROLASE"/>
    <property type="match status" value="1"/>
</dbReference>
<evidence type="ECO:0000259" key="8">
    <source>
        <dbReference type="PROSITE" id="PS50235"/>
    </source>
</evidence>
<sequence>MGKKKHQTEPNQNSDESTESCDEITSCPHISKSTSLNVLKQAIQEKGILKDCEECVNSPVTNGFDFPSEFEVDDSLWMCLMCGNQGCGRAANKHALKHYNTPHPESHSLCINTTLIRVWCYDCDNQININASKKLREISDFLAEVAEKNHRKQERVKMASLNSMSAAIETNSCTKVSNIKVPILPKACGLQNLGNTCFFNSVLQCLGQTPYLAELLEETSLAGQYFTLPGGKLTFDDENTVTLTPLDGNLESWRLLPKVLAETLRILQSGTISCYSPGSLLNKLIQRMPQFGGGNQHDSHELLRHLLEAVREEDLRRYQTVILEKLGLSTKTDPAGVEGSKKKMIRFYGQQASEMSSPTEQVFRGILVSTLKCEDCFHTSHREEFFLDLSLPITEKTIPPLLRRKADEIEDKSKHQIKKEKRTAKKNKKQKGHKNVILAVKPTDPLGKSESNSGSESDADVEDNLEENRHIQTNDEKSKGLESGYNSDKVENESPVSNRVASPDMHVDDSGVPSPAVGMLCVSPLGLGSLETSPSSSEMGGINIGSPTGGHVSPNEEMTEEFERPESRLSFINNKNGDLKEDLEKLSLLNDGDMSKVDNIFTRKNLYDEACKMEEEEEDEEEKMEEDDDIELWTGTMSPRYQCEEGELSVQSCLNQFTACELMTANNKVSCELCTKRHGGREKKTVYTTATKQLLIYNPPAVLILHLKRFQVYHFRSTKVSKHVTFPTLLDLAPYCSKRSQSLPTFEAGQTQVLYSLYGVVEHSGSIHGGHYVAYIKVRPKLEENSYRWQFLPKNQRERIPSEGLRGAQGIPDLPPGKWYYVSDSHVLEVQESKVLNAQAYLLFYERIF</sequence>
<dbReference type="GO" id="GO:0005634">
    <property type="term" value="C:nucleus"/>
    <property type="evidence" value="ECO:0007669"/>
    <property type="project" value="TreeGrafter"/>
</dbReference>
<dbReference type="SMART" id="SM00290">
    <property type="entry name" value="ZnF_UBP"/>
    <property type="match status" value="1"/>
</dbReference>
<evidence type="ECO:0000256" key="6">
    <source>
        <dbReference type="RuleBase" id="RU366025"/>
    </source>
</evidence>
<feature type="compositionally biased region" description="Basic and acidic residues" evidence="7">
    <location>
        <begin position="466"/>
        <end position="480"/>
    </location>
</feature>
<comment type="caution">
    <text evidence="10">The sequence shown here is derived from an EMBL/GenBank/DDBJ whole genome shotgun (WGS) entry which is preliminary data.</text>
</comment>
<dbReference type="Proteomes" id="UP001458880">
    <property type="component" value="Unassembled WGS sequence"/>
</dbReference>
<comment type="catalytic activity">
    <reaction evidence="6">
        <text>Thiol-dependent hydrolysis of ester, thioester, amide, peptide and isopeptide bonds formed by the C-terminal Gly of ubiquitin (a 76-residue protein attached to proteins as an intracellular targeting signal).</text>
        <dbReference type="EC" id="3.4.19.12"/>
    </reaction>
</comment>
<dbReference type="Pfam" id="PF00443">
    <property type="entry name" value="UCH"/>
    <property type="match status" value="1"/>
</dbReference>
<dbReference type="PROSITE" id="PS50271">
    <property type="entry name" value="ZF_UBP"/>
    <property type="match status" value="1"/>
</dbReference>
<reference evidence="10 11" key="1">
    <citation type="journal article" date="2024" name="BMC Genomics">
        <title>De novo assembly and annotation of Popillia japonica's genome with initial clues to its potential as an invasive pest.</title>
        <authorList>
            <person name="Cucini C."/>
            <person name="Boschi S."/>
            <person name="Funari R."/>
            <person name="Cardaioli E."/>
            <person name="Iannotti N."/>
            <person name="Marturano G."/>
            <person name="Paoli F."/>
            <person name="Bruttini M."/>
            <person name="Carapelli A."/>
            <person name="Frati F."/>
            <person name="Nardi F."/>
        </authorList>
    </citation>
    <scope>NUCLEOTIDE SEQUENCE [LARGE SCALE GENOMIC DNA]</scope>
    <source>
        <strain evidence="10">DMR45628</strain>
    </source>
</reference>
<dbReference type="InterPro" id="IPR018200">
    <property type="entry name" value="USP_CS"/>
</dbReference>
<dbReference type="InterPro" id="IPR001394">
    <property type="entry name" value="Peptidase_C19_UCH"/>
</dbReference>
<dbReference type="Pfam" id="PF02148">
    <property type="entry name" value="zf-UBP"/>
    <property type="match status" value="1"/>
</dbReference>
<dbReference type="EC" id="3.4.19.12" evidence="6"/>
<comment type="similarity">
    <text evidence="1 6">Belongs to the peptidase C19 family.</text>
</comment>
<dbReference type="PANTHER" id="PTHR24006:SF781">
    <property type="entry name" value="LD34905P"/>
    <property type="match status" value="1"/>
</dbReference>
<dbReference type="InterPro" id="IPR001607">
    <property type="entry name" value="Znf_UBP"/>
</dbReference>
<dbReference type="GO" id="GO:0005829">
    <property type="term" value="C:cytosol"/>
    <property type="evidence" value="ECO:0007669"/>
    <property type="project" value="TreeGrafter"/>
</dbReference>
<feature type="domain" description="USP" evidence="8">
    <location>
        <begin position="188"/>
        <end position="848"/>
    </location>
</feature>
<feature type="compositionally biased region" description="Basic residues" evidence="7">
    <location>
        <begin position="415"/>
        <end position="434"/>
    </location>
</feature>
<accession>A0AAW1IRA9</accession>
<feature type="region of interest" description="Disordered" evidence="7">
    <location>
        <begin position="531"/>
        <end position="567"/>
    </location>
</feature>
<dbReference type="GO" id="GO:0016579">
    <property type="term" value="P:protein deubiquitination"/>
    <property type="evidence" value="ECO:0007669"/>
    <property type="project" value="InterPro"/>
</dbReference>
<evidence type="ECO:0000259" key="9">
    <source>
        <dbReference type="PROSITE" id="PS50271"/>
    </source>
</evidence>
<dbReference type="GO" id="GO:0006508">
    <property type="term" value="P:proteolysis"/>
    <property type="evidence" value="ECO:0007669"/>
    <property type="project" value="UniProtKB-KW"/>
</dbReference>
<proteinExistence type="inferred from homology"/>
<gene>
    <name evidence="10" type="ORF">QE152_g35106</name>
</gene>
<keyword evidence="11" id="KW-1185">Reference proteome</keyword>
<dbReference type="Gene3D" id="3.30.40.10">
    <property type="entry name" value="Zinc/RING finger domain, C3HC4 (zinc finger)"/>
    <property type="match status" value="1"/>
</dbReference>
<dbReference type="InterPro" id="IPR028889">
    <property type="entry name" value="USP"/>
</dbReference>
<evidence type="ECO:0000313" key="11">
    <source>
        <dbReference type="Proteomes" id="UP001458880"/>
    </source>
</evidence>
<dbReference type="CDD" id="cd02667">
    <property type="entry name" value="Peptidase_C19K"/>
    <property type="match status" value="1"/>
</dbReference>
<dbReference type="InterPro" id="IPR013083">
    <property type="entry name" value="Znf_RING/FYVE/PHD"/>
</dbReference>
<dbReference type="Gene3D" id="3.90.70.10">
    <property type="entry name" value="Cysteine proteinases"/>
    <property type="match status" value="2"/>
</dbReference>
<dbReference type="EMBL" id="JASPKY010000578">
    <property type="protein sequence ID" value="KAK9692541.1"/>
    <property type="molecule type" value="Genomic_DNA"/>
</dbReference>
<dbReference type="PROSITE" id="PS00973">
    <property type="entry name" value="USP_2"/>
    <property type="match status" value="1"/>
</dbReference>
<protein>
    <recommendedName>
        <fullName evidence="6">Ubiquitin carboxyl-terminal hydrolase</fullName>
        <ecNumber evidence="6">3.4.19.12</ecNumber>
    </recommendedName>
</protein>
<dbReference type="SUPFAM" id="SSF54001">
    <property type="entry name" value="Cysteine proteinases"/>
    <property type="match status" value="1"/>
</dbReference>
<feature type="domain" description="UBP-type" evidence="9">
    <location>
        <begin position="25"/>
        <end position="146"/>
    </location>
</feature>
<feature type="region of interest" description="Disordered" evidence="7">
    <location>
        <begin position="405"/>
        <end position="512"/>
    </location>
</feature>
<feature type="compositionally biased region" description="Basic and acidic residues" evidence="7">
    <location>
        <begin position="405"/>
        <end position="414"/>
    </location>
</feature>
<keyword evidence="4" id="KW-0862">Zinc</keyword>